<dbReference type="AlphaFoldDB" id="A0A134B0H1"/>
<evidence type="ECO:0000256" key="5">
    <source>
        <dbReference type="ARBA" id="ARBA00022801"/>
    </source>
</evidence>
<dbReference type="EMBL" id="LSDK01000139">
    <property type="protein sequence ID" value="KXB73432.1"/>
    <property type="molecule type" value="Genomic_DNA"/>
</dbReference>
<dbReference type="Gene3D" id="2.30.40.10">
    <property type="entry name" value="Urease, subunit C, domain 1"/>
    <property type="match status" value="1"/>
</dbReference>
<evidence type="ECO:0000313" key="8">
    <source>
        <dbReference type="Proteomes" id="UP000070224"/>
    </source>
</evidence>
<dbReference type="GO" id="GO:0046872">
    <property type="term" value="F:metal ion binding"/>
    <property type="evidence" value="ECO:0007669"/>
    <property type="project" value="UniProtKB-KW"/>
</dbReference>
<dbReference type="PROSITE" id="PS00483">
    <property type="entry name" value="DIHYDROOROTASE_2"/>
    <property type="match status" value="1"/>
</dbReference>
<dbReference type="STRING" id="322095.HMPREF3185_02071"/>
<dbReference type="Gene3D" id="3.20.20.140">
    <property type="entry name" value="Metal-dependent hydrolases"/>
    <property type="match status" value="1"/>
</dbReference>
<evidence type="ECO:0000256" key="4">
    <source>
        <dbReference type="ARBA" id="ARBA00022723"/>
    </source>
</evidence>
<dbReference type="InterPro" id="IPR011059">
    <property type="entry name" value="Metal-dep_hydrolase_composite"/>
</dbReference>
<name>A0A134B0H1_9PORP</name>
<dbReference type="GO" id="GO:0004038">
    <property type="term" value="F:allantoinase activity"/>
    <property type="evidence" value="ECO:0007669"/>
    <property type="project" value="TreeGrafter"/>
</dbReference>
<dbReference type="Proteomes" id="UP000070224">
    <property type="component" value="Unassembled WGS sequence"/>
</dbReference>
<keyword evidence="8" id="KW-1185">Reference proteome</keyword>
<organism evidence="7 8">
    <name type="scientific">Porphyromonas somerae</name>
    <dbReference type="NCBI Taxonomy" id="322095"/>
    <lineage>
        <taxon>Bacteria</taxon>
        <taxon>Pseudomonadati</taxon>
        <taxon>Bacteroidota</taxon>
        <taxon>Bacteroidia</taxon>
        <taxon>Bacteroidales</taxon>
        <taxon>Porphyromonadaceae</taxon>
        <taxon>Porphyromonas</taxon>
    </lineage>
</organism>
<dbReference type="SUPFAM" id="SSF51338">
    <property type="entry name" value="Composite domain of metallo-dependent hydrolases"/>
    <property type="match status" value="1"/>
</dbReference>
<dbReference type="PANTHER" id="PTHR43668:SF4">
    <property type="entry name" value="ALLANTOINASE"/>
    <property type="match status" value="1"/>
</dbReference>
<dbReference type="InterPro" id="IPR032466">
    <property type="entry name" value="Metal_Hydrolase"/>
</dbReference>
<evidence type="ECO:0000256" key="1">
    <source>
        <dbReference type="ARBA" id="ARBA00001947"/>
    </source>
</evidence>
<dbReference type="SUPFAM" id="SSF51556">
    <property type="entry name" value="Metallo-dependent hydrolases"/>
    <property type="match status" value="1"/>
</dbReference>
<evidence type="ECO:0000313" key="7">
    <source>
        <dbReference type="EMBL" id="KXB73432.1"/>
    </source>
</evidence>
<sequence length="453" mass="50633">MKRLFRNATLINEGRSFTASLLTSGALIEHIYEGENSFPEGLLSEVDEVIPAEGLWLLPGCIDDQVHFREPGLTHKATIESESRAAVAGGTTSFMEMPNTKPPTTSLEAWEWKMQRAAETSWANYSFFFGGSNDNADEIQRIDARRTPGLKLFLGSSTGNMLVDDKKTLERIFSETDLIIATHCEKEEIIRANREHYLATVGEEKLDVHYHPLIRSEEACYRSSSEAVELATRLDSRLHILHVSTERELSLFRNDIPLAEKKITAEVCVHHLIFTDADYDRLGNRIKWNPAVKTLRDREALRAAVRSGLVDIVATDHAPHLLSEKEGNCLTAASGGPLTQYALISMLDMAREGVFTKELVVEKMAHRPAELFAVEKRGYLREGYYADLVLIDPEGKTPVKTESIISLCGWSPFEGHTFGHRVEATYINGDCAYRAGALSEVRPSVAPLLYSRP</sequence>
<dbReference type="GO" id="GO:0006145">
    <property type="term" value="P:purine nucleobase catabolic process"/>
    <property type="evidence" value="ECO:0007669"/>
    <property type="project" value="TreeGrafter"/>
</dbReference>
<comment type="cofactor">
    <cofactor evidence="1">
        <name>Zn(2+)</name>
        <dbReference type="ChEBI" id="CHEBI:29105"/>
    </cofactor>
</comment>
<comment type="similarity">
    <text evidence="3">Belongs to the metallo-dependent hydrolases superfamily. DHOase family. Class I DHOase subfamily.</text>
</comment>
<accession>A0A134B0H1</accession>
<dbReference type="InterPro" id="IPR002195">
    <property type="entry name" value="Dihydroorotase_CS"/>
</dbReference>
<dbReference type="CDD" id="cd01318">
    <property type="entry name" value="DHOase_IIb"/>
    <property type="match status" value="1"/>
</dbReference>
<feature type="domain" description="Amidohydrolase-related" evidence="6">
    <location>
        <begin position="57"/>
        <end position="429"/>
    </location>
</feature>
<dbReference type="GO" id="GO:0005737">
    <property type="term" value="C:cytoplasm"/>
    <property type="evidence" value="ECO:0007669"/>
    <property type="project" value="TreeGrafter"/>
</dbReference>
<comment type="caution">
    <text evidence="7">The sequence shown here is derived from an EMBL/GenBank/DDBJ whole genome shotgun (WGS) entry which is preliminary data.</text>
</comment>
<evidence type="ECO:0000259" key="6">
    <source>
        <dbReference type="Pfam" id="PF01979"/>
    </source>
</evidence>
<dbReference type="Pfam" id="PF01979">
    <property type="entry name" value="Amidohydro_1"/>
    <property type="match status" value="1"/>
</dbReference>
<reference evidence="8" key="1">
    <citation type="submission" date="2016-01" db="EMBL/GenBank/DDBJ databases">
        <authorList>
            <person name="Mitreva M."/>
            <person name="Pepin K.H."/>
            <person name="Mihindukulasuriya K.A."/>
            <person name="Fulton R."/>
            <person name="Fronick C."/>
            <person name="O'Laughlin M."/>
            <person name="Miner T."/>
            <person name="Herter B."/>
            <person name="Rosa B.A."/>
            <person name="Cordes M."/>
            <person name="Tomlinson C."/>
            <person name="Wollam A."/>
            <person name="Palsikar V.B."/>
            <person name="Mardis E.R."/>
            <person name="Wilson R.K."/>
        </authorList>
    </citation>
    <scope>NUCLEOTIDE SEQUENCE [LARGE SCALE GENOMIC DNA]</scope>
    <source>
        <strain evidence="8">KA00683</strain>
    </source>
</reference>
<dbReference type="PATRIC" id="fig|322095.3.peg.2041"/>
<evidence type="ECO:0000256" key="3">
    <source>
        <dbReference type="ARBA" id="ARBA00010286"/>
    </source>
</evidence>
<gene>
    <name evidence="7" type="ORF">HMPREF3185_02071</name>
</gene>
<keyword evidence="4" id="KW-0479">Metal-binding</keyword>
<dbReference type="RefSeq" id="WP_060936099.1">
    <property type="nucleotide sequence ID" value="NZ_KQ960466.1"/>
</dbReference>
<comment type="function">
    <text evidence="2">Catalyzes the reversible cyclization of carbamoyl aspartate to dihydroorotate.</text>
</comment>
<protein>
    <submittedName>
        <fullName evidence="7">Dihydroorotase</fullName>
    </submittedName>
</protein>
<dbReference type="PANTHER" id="PTHR43668">
    <property type="entry name" value="ALLANTOINASE"/>
    <property type="match status" value="1"/>
</dbReference>
<dbReference type="InterPro" id="IPR006680">
    <property type="entry name" value="Amidohydro-rel"/>
</dbReference>
<proteinExistence type="inferred from homology"/>
<dbReference type="InterPro" id="IPR050138">
    <property type="entry name" value="DHOase/Allantoinase_Hydrolase"/>
</dbReference>
<keyword evidence="5" id="KW-0378">Hydrolase</keyword>
<dbReference type="NCBIfam" id="NF006688">
    <property type="entry name" value="PRK09236.1"/>
    <property type="match status" value="1"/>
</dbReference>
<evidence type="ECO:0000256" key="2">
    <source>
        <dbReference type="ARBA" id="ARBA00002368"/>
    </source>
</evidence>
<dbReference type="OrthoDB" id="9765462at2"/>